<evidence type="ECO:0000313" key="4">
    <source>
        <dbReference type="Proteomes" id="UP000823674"/>
    </source>
</evidence>
<organism evidence="3 4">
    <name type="scientific">Brassica rapa subsp. trilocularis</name>
    <dbReference type="NCBI Taxonomy" id="1813537"/>
    <lineage>
        <taxon>Eukaryota</taxon>
        <taxon>Viridiplantae</taxon>
        <taxon>Streptophyta</taxon>
        <taxon>Embryophyta</taxon>
        <taxon>Tracheophyta</taxon>
        <taxon>Spermatophyta</taxon>
        <taxon>Magnoliopsida</taxon>
        <taxon>eudicotyledons</taxon>
        <taxon>Gunneridae</taxon>
        <taxon>Pentapetalae</taxon>
        <taxon>rosids</taxon>
        <taxon>malvids</taxon>
        <taxon>Brassicales</taxon>
        <taxon>Brassicaceae</taxon>
        <taxon>Brassiceae</taxon>
        <taxon>Brassica</taxon>
    </lineage>
</organism>
<comment type="caution">
    <text evidence="3">The sequence shown here is derived from an EMBL/GenBank/DDBJ whole genome shotgun (WGS) entry which is preliminary data.</text>
</comment>
<feature type="transmembrane region" description="Helical" evidence="1">
    <location>
        <begin position="474"/>
        <end position="497"/>
    </location>
</feature>
<dbReference type="InterPro" id="IPR002110">
    <property type="entry name" value="Ankyrin_rpt"/>
</dbReference>
<accession>A0ABQ7MY69</accession>
<protein>
    <recommendedName>
        <fullName evidence="2">PGG domain-containing protein</fullName>
    </recommendedName>
</protein>
<keyword evidence="1" id="KW-1133">Transmembrane helix</keyword>
<feature type="domain" description="PGG" evidence="2">
    <location>
        <begin position="428"/>
        <end position="540"/>
    </location>
</feature>
<evidence type="ECO:0000256" key="1">
    <source>
        <dbReference type="SAM" id="Phobius"/>
    </source>
</evidence>
<feature type="transmembrane region" description="Helical" evidence="1">
    <location>
        <begin position="433"/>
        <end position="454"/>
    </location>
</feature>
<proteinExistence type="predicted"/>
<feature type="transmembrane region" description="Helical" evidence="1">
    <location>
        <begin position="518"/>
        <end position="539"/>
    </location>
</feature>
<dbReference type="SUPFAM" id="SSF140860">
    <property type="entry name" value="Pseudo ankyrin repeat-like"/>
    <property type="match status" value="1"/>
</dbReference>
<name>A0ABQ7MY69_BRACM</name>
<gene>
    <name evidence="3" type="primary">A03p001840.1_BraROA</name>
    <name evidence="3" type="ORF">IGI04_008910</name>
</gene>
<evidence type="ECO:0000313" key="3">
    <source>
        <dbReference type="EMBL" id="KAG5402791.1"/>
    </source>
</evidence>
<feature type="transmembrane region" description="Helical" evidence="1">
    <location>
        <begin position="1210"/>
        <end position="1232"/>
    </location>
</feature>
<feature type="transmembrane region" description="Helical" evidence="1">
    <location>
        <begin position="1122"/>
        <end position="1144"/>
    </location>
</feature>
<dbReference type="InterPro" id="IPR036770">
    <property type="entry name" value="Ankyrin_rpt-contain_sf"/>
</dbReference>
<keyword evidence="1" id="KW-0812">Transmembrane</keyword>
<dbReference type="Gene3D" id="1.25.40.20">
    <property type="entry name" value="Ankyrin repeat-containing domain"/>
    <property type="match status" value="2"/>
</dbReference>
<dbReference type="Proteomes" id="UP000823674">
    <property type="component" value="Chromosome A03"/>
</dbReference>
<dbReference type="SUPFAM" id="SSF48403">
    <property type="entry name" value="Ankyrin repeat"/>
    <property type="match status" value="1"/>
</dbReference>
<dbReference type="InterPro" id="IPR026961">
    <property type="entry name" value="PGG_dom"/>
</dbReference>
<feature type="transmembrane region" description="Helical" evidence="1">
    <location>
        <begin position="1164"/>
        <end position="1189"/>
    </location>
</feature>
<evidence type="ECO:0000259" key="2">
    <source>
        <dbReference type="Pfam" id="PF13962"/>
    </source>
</evidence>
<keyword evidence="1" id="KW-0472">Membrane</keyword>
<feature type="transmembrane region" description="Helical" evidence="1">
    <location>
        <begin position="551"/>
        <end position="572"/>
    </location>
</feature>
<dbReference type="PANTHER" id="PTHR24177:SF456">
    <property type="entry name" value="ANKYRIN REPEAT FAMILY PROTEIN"/>
    <property type="match status" value="1"/>
</dbReference>
<feature type="transmembrane region" description="Helical" evidence="1">
    <location>
        <begin position="129"/>
        <end position="148"/>
    </location>
</feature>
<dbReference type="Pfam" id="PF13962">
    <property type="entry name" value="PGG"/>
    <property type="match status" value="2"/>
</dbReference>
<keyword evidence="4" id="KW-1185">Reference proteome</keyword>
<dbReference type="PANTHER" id="PTHR24177">
    <property type="entry name" value="CASKIN"/>
    <property type="match status" value="1"/>
</dbReference>
<sequence length="1282" mass="144920">LESIGLVDLENIMNRRQNATTRIDVFESPLQKACTCSQLEIVKLQLQEMTWPNQTSESLAVDIAAGNGDLVTVKNLCNEKNLGLVSEKRPAGCKLAVPVVRASNAGHKKVTRHLFDLTPLEVLMHEDGYWATCLLLDAIFYGFLDIVLELFEKVRKDVDPVVSKKVPYLAATKYSSQRSSPLRLLALKPDLFRSHDDLGLWKSLVYTCIGIDLNFPTDFETPKPSLYQRLFWMSVKALPKWFGFKQIYELKDKHLKADTLLRLMCKSAKEIRDPVNDKSWRDMIYEALLEAVENGNKEFFIEIIKYNPQLLWIFEAVSGRNLFQLAVVFRKEKIFNLIHGLDNRKVALLRSLDKDNNNILHIVAYLSPRPDHLSKISGSALKMQREIRWYMEVKSLVSEREVVQKNNEKMTPRQVFEVSHEPLRKEGEEWMKYTATACSFVAALIATVTFQAIFTVPGGYDETLGKPLLLRDLHFTAFIISDSLAFFTSCTSVLIFLSILTARYSFDDFIVSLPRKMIFGLAILFFSIASLLVGFITALSSTMRQKPTLVVPMKPLAALPVLLFLMLQYPLLKEMISSTYGKRLFHRDTKSWLELPGQDQHANVTSVYVGSSHGQHSVNNSAGLKETFRRSPFKFANTKVPQGGLGDSFTPIKEAPEDEAPNDHLNIQTPFIESALSASRLQGKNTNVYYDYIQLSQGISQGRVEAVKDFLNQRPDAVDEWINFYETPLLKACACGKPEIVKELLRRMTPEQMLPKMSQNASYHTPLTVVAVSGNMEIAEVLIAKNPKLLEIPGNNGQIPVVVAVENTQMEMARYLYTRTPVQVLLDEDGYHGSLLFLNAIFYKMLDIALDLFSMCRRLAVTKHLQIESIPIIVLASKPDLFPGGCYLGPLERFIYSWLEVKLPTLPEASRSSKDQHSTFLYTSSMSIYMDGDGSGIDEVYRMKVMHLQAKKLLLGISEETLAMGLNERSETVDEALLFAVRFGNVDFLVEMIKNNSELLWSTRTSSSSTLFLLAVEFRQEKVFSLLYGLDDRKHLLLADKDCYGNGVLHLAGYPSPPSKLSNVVGATLQMQRELQWFKEVERIAPEIEKERVNTEEQTPSEIFTKEHEALRKEAEKWMKDTAMSCSLVAALIVTVTFAAVFTVPGGTDDNKKGIPFHLKDRQFVTFVVSDLVSCFASCTSVLIFLGILTARYSFDDFLVSLPTKMIAGLSILFVSIAAMLIAFSSALFTMFDDEKWIVPPTILLACFPALLFVLLQYPLLKEMIFSTYGKGIFDRNMKCWS</sequence>
<feature type="non-terminal residue" evidence="3">
    <location>
        <position position="1"/>
    </location>
</feature>
<dbReference type="SMART" id="SM00248">
    <property type="entry name" value="ANK"/>
    <property type="match status" value="7"/>
</dbReference>
<dbReference type="EMBL" id="JADBGQ010000003">
    <property type="protein sequence ID" value="KAG5402791.1"/>
    <property type="molecule type" value="Genomic_DNA"/>
</dbReference>
<feature type="transmembrane region" description="Helical" evidence="1">
    <location>
        <begin position="1238"/>
        <end position="1261"/>
    </location>
</feature>
<feature type="domain" description="PGG" evidence="2">
    <location>
        <begin position="1116"/>
        <end position="1230"/>
    </location>
</feature>
<reference evidence="3 4" key="1">
    <citation type="submission" date="2021-03" db="EMBL/GenBank/DDBJ databases">
        <authorList>
            <person name="King G.J."/>
            <person name="Bancroft I."/>
            <person name="Baten A."/>
            <person name="Bloomfield J."/>
            <person name="Borpatragohain P."/>
            <person name="He Z."/>
            <person name="Irish N."/>
            <person name="Irwin J."/>
            <person name="Liu K."/>
            <person name="Mauleon R.P."/>
            <person name="Moore J."/>
            <person name="Morris R."/>
            <person name="Ostergaard L."/>
            <person name="Wang B."/>
            <person name="Wells R."/>
        </authorList>
    </citation>
    <scope>NUCLEOTIDE SEQUENCE [LARGE SCALE GENOMIC DNA]</scope>
    <source>
        <strain evidence="3">R-o-18</strain>
        <tissue evidence="3">Leaf</tissue>
    </source>
</reference>